<dbReference type="EMBL" id="CM047746">
    <property type="protein sequence ID" value="KAJ0021468.1"/>
    <property type="molecule type" value="Genomic_DNA"/>
</dbReference>
<organism evidence="1 2">
    <name type="scientific">Pistacia integerrima</name>
    <dbReference type="NCBI Taxonomy" id="434235"/>
    <lineage>
        <taxon>Eukaryota</taxon>
        <taxon>Viridiplantae</taxon>
        <taxon>Streptophyta</taxon>
        <taxon>Embryophyta</taxon>
        <taxon>Tracheophyta</taxon>
        <taxon>Spermatophyta</taxon>
        <taxon>Magnoliopsida</taxon>
        <taxon>eudicotyledons</taxon>
        <taxon>Gunneridae</taxon>
        <taxon>Pentapetalae</taxon>
        <taxon>rosids</taxon>
        <taxon>malvids</taxon>
        <taxon>Sapindales</taxon>
        <taxon>Anacardiaceae</taxon>
        <taxon>Pistacia</taxon>
    </lineage>
</organism>
<gene>
    <name evidence="1" type="ORF">Pint_31767</name>
</gene>
<keyword evidence="2" id="KW-1185">Reference proteome</keyword>
<protein>
    <submittedName>
        <fullName evidence="1">Uncharacterized protein</fullName>
    </submittedName>
</protein>
<sequence>MERVVLEKVSQKSLSPKLPKDLSGYLVDGKVFNRMSKDWRKRVLKLKIEMNIGTKFTHETWPTKEAYMKVSCNCLRIEFLAARVVHWNRKAQGWSEEMCS</sequence>
<name>A0ACC0XR72_9ROSI</name>
<reference evidence="2" key="1">
    <citation type="journal article" date="2023" name="G3 (Bethesda)">
        <title>Genome assembly and association tests identify interacting loci associated with vigor, precocity, and sex in interspecific pistachio rootstocks.</title>
        <authorList>
            <person name="Palmer W."/>
            <person name="Jacygrad E."/>
            <person name="Sagayaradj S."/>
            <person name="Cavanaugh K."/>
            <person name="Han R."/>
            <person name="Bertier L."/>
            <person name="Beede B."/>
            <person name="Kafkas S."/>
            <person name="Golino D."/>
            <person name="Preece J."/>
            <person name="Michelmore R."/>
        </authorList>
    </citation>
    <scope>NUCLEOTIDE SEQUENCE [LARGE SCALE GENOMIC DNA]</scope>
</reference>
<proteinExistence type="predicted"/>
<evidence type="ECO:0000313" key="2">
    <source>
        <dbReference type="Proteomes" id="UP001163603"/>
    </source>
</evidence>
<evidence type="ECO:0000313" key="1">
    <source>
        <dbReference type="EMBL" id="KAJ0021468.1"/>
    </source>
</evidence>
<accession>A0ACC0XR72</accession>
<comment type="caution">
    <text evidence="1">The sequence shown here is derived from an EMBL/GenBank/DDBJ whole genome shotgun (WGS) entry which is preliminary data.</text>
</comment>
<dbReference type="Proteomes" id="UP001163603">
    <property type="component" value="Chromosome 11"/>
</dbReference>